<dbReference type="GO" id="GO:0016987">
    <property type="term" value="F:sigma factor activity"/>
    <property type="evidence" value="ECO:0007669"/>
    <property type="project" value="InterPro"/>
</dbReference>
<dbReference type="SUPFAM" id="SSF46689">
    <property type="entry name" value="Homeodomain-like"/>
    <property type="match status" value="1"/>
</dbReference>
<dbReference type="KEGG" id="fwa:DCMF_14535"/>
<dbReference type="AlphaFoldDB" id="A0A3G1KTR5"/>
<dbReference type="GO" id="GO:0003677">
    <property type="term" value="F:DNA binding"/>
    <property type="evidence" value="ECO:0007669"/>
    <property type="project" value="InterPro"/>
</dbReference>
<dbReference type="KEGG" id="fwa:DCMF_14480"/>
<dbReference type="Pfam" id="PF08281">
    <property type="entry name" value="Sigma70_r4_2"/>
    <property type="match status" value="1"/>
</dbReference>
<evidence type="ECO:0000256" key="1">
    <source>
        <dbReference type="SAM" id="MobiDB-lite"/>
    </source>
</evidence>
<dbReference type="Proteomes" id="UP000323521">
    <property type="component" value="Chromosome"/>
</dbReference>
<dbReference type="InterPro" id="IPR036388">
    <property type="entry name" value="WH-like_DNA-bd_sf"/>
</dbReference>
<dbReference type="OrthoDB" id="9792035at2"/>
<feature type="domain" description="RNA polymerase sigma factor 70 region 4 type 2" evidence="2">
    <location>
        <begin position="5"/>
        <end position="46"/>
    </location>
</feature>
<dbReference type="GO" id="GO:0006352">
    <property type="term" value="P:DNA-templated transcription initiation"/>
    <property type="evidence" value="ECO:0007669"/>
    <property type="project" value="InterPro"/>
</dbReference>
<evidence type="ECO:0000259" key="2">
    <source>
        <dbReference type="Pfam" id="PF08281"/>
    </source>
</evidence>
<accession>A0A3G1KTR5</accession>
<dbReference type="Gene3D" id="1.10.10.10">
    <property type="entry name" value="Winged helix-like DNA-binding domain superfamily/Winged helix DNA-binding domain"/>
    <property type="match status" value="1"/>
</dbReference>
<organism evidence="4 5">
    <name type="scientific">Formimonas warabiya</name>
    <dbReference type="NCBI Taxonomy" id="1761012"/>
    <lineage>
        <taxon>Bacteria</taxon>
        <taxon>Bacillati</taxon>
        <taxon>Bacillota</taxon>
        <taxon>Clostridia</taxon>
        <taxon>Eubacteriales</taxon>
        <taxon>Peptococcaceae</taxon>
        <taxon>Candidatus Formimonas</taxon>
    </lineage>
</organism>
<gene>
    <name evidence="3" type="ORF">DCMF_14480</name>
    <name evidence="4" type="ORF">DCMF_14535</name>
</gene>
<protein>
    <recommendedName>
        <fullName evidence="2">RNA polymerase sigma factor 70 region 4 type 2 domain-containing protein</fullName>
    </recommendedName>
</protein>
<dbReference type="InterPro" id="IPR013249">
    <property type="entry name" value="RNA_pol_sigma70_r4_t2"/>
</dbReference>
<dbReference type="InterPro" id="IPR009057">
    <property type="entry name" value="Homeodomain-like_sf"/>
</dbReference>
<dbReference type="RefSeq" id="WP_148135081.1">
    <property type="nucleotide sequence ID" value="NZ_CP017634.1"/>
</dbReference>
<dbReference type="EMBL" id="CP017634">
    <property type="protein sequence ID" value="ATW25811.1"/>
    <property type="molecule type" value="Genomic_DNA"/>
</dbReference>
<feature type="compositionally biased region" description="Basic and acidic residues" evidence="1">
    <location>
        <begin position="50"/>
        <end position="77"/>
    </location>
</feature>
<dbReference type="EMBL" id="CP017634">
    <property type="protein sequence ID" value="ATW25820.1"/>
    <property type="molecule type" value="Genomic_DNA"/>
</dbReference>
<proteinExistence type="predicted"/>
<reference evidence="4 5" key="1">
    <citation type="submission" date="2016-10" db="EMBL/GenBank/DDBJ databases">
        <title>Complete Genome Sequence of Peptococcaceae strain DCMF.</title>
        <authorList>
            <person name="Edwards R.J."/>
            <person name="Holland S.I."/>
            <person name="Deshpande N.P."/>
            <person name="Wong Y.K."/>
            <person name="Ertan H."/>
            <person name="Manefield M."/>
            <person name="Russell T.L."/>
            <person name="Lee M.J."/>
        </authorList>
    </citation>
    <scope>NUCLEOTIDE SEQUENCE [LARGE SCALE GENOMIC DNA]</scope>
    <source>
        <strain evidence="4 5">DCMF</strain>
    </source>
</reference>
<evidence type="ECO:0000313" key="4">
    <source>
        <dbReference type="EMBL" id="ATW25820.1"/>
    </source>
</evidence>
<feature type="region of interest" description="Disordered" evidence="1">
    <location>
        <begin position="49"/>
        <end position="77"/>
    </location>
</feature>
<keyword evidence="5" id="KW-1185">Reference proteome</keyword>
<evidence type="ECO:0000313" key="5">
    <source>
        <dbReference type="Proteomes" id="UP000323521"/>
    </source>
</evidence>
<sequence length="100" mass="11981">MRSLEEQETALNMYFRDGESYQYIAKTMNIPLDTIKSWCLRYRKKMGIPQRDKAGRRKEAVRKEDIHSRTPKTDSQEDRIARLEMEVDLLRNFLILTERG</sequence>
<evidence type="ECO:0000313" key="3">
    <source>
        <dbReference type="EMBL" id="ATW25811.1"/>
    </source>
</evidence>
<name>A0A3G1KTR5_FORW1</name>